<keyword evidence="3" id="KW-1029">Fimbrium biogenesis</keyword>
<evidence type="ECO:0000256" key="2">
    <source>
        <dbReference type="ARBA" id="ARBA00008387"/>
    </source>
</evidence>
<evidence type="ECO:0000313" key="8">
    <source>
        <dbReference type="EMBL" id="GBG12504.1"/>
    </source>
</evidence>
<organism evidence="8 9">
    <name type="scientific">Novimethylophilus kurashikiensis</name>
    <dbReference type="NCBI Taxonomy" id="1825523"/>
    <lineage>
        <taxon>Bacteria</taxon>
        <taxon>Pseudomonadati</taxon>
        <taxon>Pseudomonadota</taxon>
        <taxon>Betaproteobacteria</taxon>
        <taxon>Nitrosomonadales</taxon>
        <taxon>Methylophilaceae</taxon>
        <taxon>Novimethylophilus</taxon>
    </lineage>
</organism>
<keyword evidence="9" id="KW-1185">Reference proteome</keyword>
<keyword evidence="6" id="KW-0281">Fimbrium</keyword>
<accession>A0A2R5F793</accession>
<sequence length="1159" mass="123955">MKITIRRSLAWGLLGVTVPAIAQIGISDVPLFLSVNVAPNVIITIDDSGSMDSAYMPDSKALSTGNKTNIKRFSSYPWNGQYYDPLTTYTIPTRRDGVSYGTSFTAAYNSGFDATTAKVDLSKNYKLNTQCKPSSVTSSCNFTTTTAYPTQAAFYHRFYSDLTGASKPSGCSNSNPREDENCYIKVVVGSAADIAAGTAAQKQQNFANWYSFYRTRALAAISAAMGAVTTIDTDQVRLAWQSVASGFNPNCDQFGTTCKGYDSATHENRMRSLDAPKSGDATKTHRTDFYDWIARLQVGAYTPLRSALNRAGQYYTTSGVNSPYAANPYVDKGTELSCRKNFNLLITDGLWNQDNNVDFGGNTDGTSHTLPDGKGYSATNPYKDTNSNSLADIAFKYWYTDLRTDLADNVPAYVVDRSGTDTAQYWNPRNDPATWQHMDNFTIGLGLSSVLLDPAWGGSTYAGDFAALSAGTKSWPAINEAPTPGSEPVGHVYDLWHAAINSRGQFFSADNPAAAGQAFKSVFNSILNASSSAAALTANSTSIQTGTMVYQATFSSADWHGQLIAYSVNTNGTIGNAQWDASTRMPAAASRSIFTFDGTTGKAFSSCGNLNATEKLALDTDSHGTVDNLCSDRLAWLRGDNSKEARNGGAFRDRKISTLGDIIHSDPIFVQTDNFGYATASGMTEKSSYAAFVAGKNTRSPMVYVGSNDGMLHAFRADAGNADSGKEIFAYVPAGVYPKLSQLTDPGYSHTYYVDGAPSSGDAYWGGSWKSVLVGGLGAGGKSVYALDISNPDSFSAANVLWEYSDATGLGNTFSQPQIVRLNTGEWAAVFGNGYNSTSDKAFLYIVRLSDGTLIKKIPAGNSSGNGLSTPMMYDTNGDGIMDTAYAGDLLGNLWKFDLSSTNAATWALANGAQPLFTALNTQGQAQPITAQPTLGAHPSGGLLIYFGTGRYLTTTDPGNTDVQSFYAVWDNGTSGTVSRSQLQIQSILSETAQFNALLRETSDNGVDWAGGKRGWYMDLVVPPTTSAGPGGERIISRALLKYDRVIFSTVVPSTDACLPGGFSWLMELNVTTGGRLAVSAYDLNNDGQYDTGDNLSNGNVASGVKSTVGIFGTPTWLNGSGNSDYKEFSGTSGSISTIKNRRPPTMGTVKRIFWQQIQ</sequence>
<evidence type="ECO:0000256" key="3">
    <source>
        <dbReference type="ARBA" id="ARBA00022558"/>
    </source>
</evidence>
<name>A0A2R5F793_9PROT</name>
<dbReference type="RefSeq" id="WP_146187106.1">
    <property type="nucleotide sequence ID" value="NZ_BDOQ01000001.1"/>
</dbReference>
<dbReference type="OrthoDB" id="7156875at2"/>
<feature type="domain" description="PilY1 beta-propeller" evidence="7">
    <location>
        <begin position="659"/>
        <end position="981"/>
    </location>
</feature>
<keyword evidence="4" id="KW-0479">Metal-binding</keyword>
<comment type="subcellular location">
    <subcellularLocation>
        <location evidence="1">Fimbrium</location>
    </subcellularLocation>
</comment>
<comment type="similarity">
    <text evidence="2">Belongs to the PilY1 family.</text>
</comment>
<protein>
    <submittedName>
        <fullName evidence="8">Type IV pilus assembly protein PilY1</fullName>
    </submittedName>
</protein>
<evidence type="ECO:0000256" key="4">
    <source>
        <dbReference type="ARBA" id="ARBA00022723"/>
    </source>
</evidence>
<dbReference type="SUPFAM" id="SSF50998">
    <property type="entry name" value="Quinoprotein alcohol dehydrogenase-like"/>
    <property type="match status" value="1"/>
</dbReference>
<gene>
    <name evidence="8" type="primary">pilY1</name>
    <name evidence="8" type="ORF">NMK_0035</name>
</gene>
<dbReference type="EMBL" id="BDOQ01000001">
    <property type="protein sequence ID" value="GBG12504.1"/>
    <property type="molecule type" value="Genomic_DNA"/>
</dbReference>
<evidence type="ECO:0000256" key="5">
    <source>
        <dbReference type="ARBA" id="ARBA00022837"/>
    </source>
</evidence>
<dbReference type="GO" id="GO:0009289">
    <property type="term" value="C:pilus"/>
    <property type="evidence" value="ECO:0007669"/>
    <property type="project" value="UniProtKB-SubCell"/>
</dbReference>
<comment type="caution">
    <text evidence="8">The sequence shown here is derived from an EMBL/GenBank/DDBJ whole genome shotgun (WGS) entry which is preliminary data.</text>
</comment>
<evidence type="ECO:0000313" key="9">
    <source>
        <dbReference type="Proteomes" id="UP000245081"/>
    </source>
</evidence>
<dbReference type="Pfam" id="PF05567">
    <property type="entry name" value="T4P_PilY1"/>
    <property type="match status" value="1"/>
</dbReference>
<evidence type="ECO:0000259" key="7">
    <source>
        <dbReference type="Pfam" id="PF05567"/>
    </source>
</evidence>
<dbReference type="GO" id="GO:0046872">
    <property type="term" value="F:metal ion binding"/>
    <property type="evidence" value="ECO:0007669"/>
    <property type="project" value="UniProtKB-KW"/>
</dbReference>
<evidence type="ECO:0000256" key="1">
    <source>
        <dbReference type="ARBA" id="ARBA00004561"/>
    </source>
</evidence>
<proteinExistence type="inferred from homology"/>
<dbReference type="Proteomes" id="UP000245081">
    <property type="component" value="Unassembled WGS sequence"/>
</dbReference>
<dbReference type="InterPro" id="IPR011047">
    <property type="entry name" value="Quinoprotein_ADH-like_sf"/>
</dbReference>
<reference evidence="8 9" key="1">
    <citation type="journal article" date="2018" name="Environ. Microbiol.">
        <title>Isolation and genomic characterization of Novimethylophilus kurashikiensis gen. nov. sp. nov., a new lanthanide-dependent methylotrophic species of Methylophilaceae.</title>
        <authorList>
            <person name="Lv H."/>
            <person name="Sahin N."/>
            <person name="Tani A."/>
        </authorList>
    </citation>
    <scope>NUCLEOTIDE SEQUENCE [LARGE SCALE GENOMIC DNA]</scope>
    <source>
        <strain evidence="8 9">La2-4</strain>
    </source>
</reference>
<dbReference type="AlphaFoldDB" id="A0A2R5F793"/>
<dbReference type="InterPro" id="IPR008707">
    <property type="entry name" value="B-propeller_PilY1"/>
</dbReference>
<evidence type="ECO:0000256" key="6">
    <source>
        <dbReference type="ARBA" id="ARBA00023263"/>
    </source>
</evidence>
<keyword evidence="5" id="KW-0106">Calcium</keyword>